<dbReference type="KEGG" id="hcz:G9Q37_07455"/>
<accession>A0A6G8IG24</accession>
<dbReference type="Proteomes" id="UP000503162">
    <property type="component" value="Chromosome"/>
</dbReference>
<dbReference type="AlphaFoldDB" id="A0A6G8IG24"/>
<reference evidence="1 2" key="1">
    <citation type="submission" date="2020-03" db="EMBL/GenBank/DDBJ databases">
        <title>Hydrogenophaga sp. nov. isolated from cyanobacterial mat.</title>
        <authorList>
            <person name="Thorat V."/>
            <person name="Kirdat K."/>
            <person name="Tiwarekar B."/>
            <person name="Costa E.D."/>
            <person name="Yadav A."/>
        </authorList>
    </citation>
    <scope>NUCLEOTIDE SEQUENCE [LARGE SCALE GENOMIC DNA]</scope>
    <source>
        <strain evidence="1 2">BA0156</strain>
    </source>
</reference>
<organism evidence="1 2">
    <name type="scientific">Hydrogenophaga crocea</name>
    <dbReference type="NCBI Taxonomy" id="2716225"/>
    <lineage>
        <taxon>Bacteria</taxon>
        <taxon>Pseudomonadati</taxon>
        <taxon>Pseudomonadota</taxon>
        <taxon>Betaproteobacteria</taxon>
        <taxon>Burkholderiales</taxon>
        <taxon>Comamonadaceae</taxon>
        <taxon>Hydrogenophaga</taxon>
    </lineage>
</organism>
<dbReference type="EMBL" id="CP049989">
    <property type="protein sequence ID" value="QIM51986.1"/>
    <property type="molecule type" value="Genomic_DNA"/>
</dbReference>
<protein>
    <submittedName>
        <fullName evidence="1">Uncharacterized protein</fullName>
    </submittedName>
</protein>
<evidence type="ECO:0000313" key="2">
    <source>
        <dbReference type="Proteomes" id="UP000503162"/>
    </source>
</evidence>
<sequence>MRWFKPSLRNSISALIGPQPHADEEDALEPVRRAMLDVLGEEGARMNPALKRRLKFMHDAHSLWYARGELVAVLSQIHGEALAVHRVQGLSPHFQGLIPKALIDASARGRRH</sequence>
<proteinExistence type="predicted"/>
<dbReference type="RefSeq" id="WP_166226583.1">
    <property type="nucleotide sequence ID" value="NZ_CP049989.1"/>
</dbReference>
<keyword evidence="2" id="KW-1185">Reference proteome</keyword>
<gene>
    <name evidence="1" type="ORF">G9Q37_07455</name>
</gene>
<evidence type="ECO:0000313" key="1">
    <source>
        <dbReference type="EMBL" id="QIM51986.1"/>
    </source>
</evidence>
<name>A0A6G8IG24_9BURK</name>